<dbReference type="Pfam" id="PF13927">
    <property type="entry name" value="Ig_3"/>
    <property type="match status" value="1"/>
</dbReference>
<dbReference type="SMART" id="SM00408">
    <property type="entry name" value="IGc2"/>
    <property type="match status" value="1"/>
</dbReference>
<dbReference type="EMBL" id="HBUF01649700">
    <property type="protein sequence ID" value="CAG6786743.1"/>
    <property type="molecule type" value="Transcribed_RNA"/>
</dbReference>
<dbReference type="InterPro" id="IPR003598">
    <property type="entry name" value="Ig_sub2"/>
</dbReference>
<dbReference type="Gene3D" id="2.60.40.10">
    <property type="entry name" value="Immunoglobulins"/>
    <property type="match status" value="1"/>
</dbReference>
<dbReference type="AlphaFoldDB" id="A0A8D9BK32"/>
<evidence type="ECO:0000313" key="2">
    <source>
        <dbReference type="EMBL" id="CAG6786743.1"/>
    </source>
</evidence>
<dbReference type="InterPro" id="IPR007110">
    <property type="entry name" value="Ig-like_dom"/>
</dbReference>
<reference evidence="2" key="1">
    <citation type="submission" date="2021-05" db="EMBL/GenBank/DDBJ databases">
        <authorList>
            <person name="Alioto T."/>
            <person name="Alioto T."/>
            <person name="Gomez Garrido J."/>
        </authorList>
    </citation>
    <scope>NUCLEOTIDE SEQUENCE</scope>
</reference>
<protein>
    <submittedName>
        <fullName evidence="2">Down syndrome cell adhesion molecule homolog</fullName>
    </submittedName>
</protein>
<feature type="domain" description="Ig-like" evidence="1">
    <location>
        <begin position="12"/>
        <end position="103"/>
    </location>
</feature>
<accession>A0A8D9BK32</accession>
<organism evidence="2">
    <name type="scientific">Cacopsylla melanoneura</name>
    <dbReference type="NCBI Taxonomy" id="428564"/>
    <lineage>
        <taxon>Eukaryota</taxon>
        <taxon>Metazoa</taxon>
        <taxon>Ecdysozoa</taxon>
        <taxon>Arthropoda</taxon>
        <taxon>Hexapoda</taxon>
        <taxon>Insecta</taxon>
        <taxon>Pterygota</taxon>
        <taxon>Neoptera</taxon>
        <taxon>Paraneoptera</taxon>
        <taxon>Hemiptera</taxon>
        <taxon>Sternorrhyncha</taxon>
        <taxon>Psylloidea</taxon>
        <taxon>Psyllidae</taxon>
        <taxon>Psyllinae</taxon>
        <taxon>Cacopsylla</taxon>
    </lineage>
</organism>
<dbReference type="SUPFAM" id="SSF48726">
    <property type="entry name" value="Immunoglobulin"/>
    <property type="match status" value="1"/>
</dbReference>
<dbReference type="PROSITE" id="PS50835">
    <property type="entry name" value="IG_LIKE"/>
    <property type="match status" value="1"/>
</dbReference>
<dbReference type="FunFam" id="2.60.40.10:FF:000333">
    <property type="entry name" value="Down syndrome cell adhesion molecule"/>
    <property type="match status" value="1"/>
</dbReference>
<proteinExistence type="predicted"/>
<dbReference type="InterPro" id="IPR036179">
    <property type="entry name" value="Ig-like_dom_sf"/>
</dbReference>
<dbReference type="InterPro" id="IPR013783">
    <property type="entry name" value="Ig-like_fold"/>
</dbReference>
<evidence type="ECO:0000259" key="1">
    <source>
        <dbReference type="PROSITE" id="PS50835"/>
    </source>
</evidence>
<sequence length="111" mass="11704">MLNFPNLSKVPPRIQPFSFGEDSSTSVLEQGETASVSCLMLSGDLPISFLWLFNGAPLPAEGGDVSIVQPSKKLSVLSIDALSFEHVGNYSCVANNTAARSVYTAALLVNG</sequence>
<name>A0A8D9BK32_9HEMI</name>